<feature type="region of interest" description="Disordered" evidence="1">
    <location>
        <begin position="45"/>
        <end position="75"/>
    </location>
</feature>
<proteinExistence type="predicted"/>
<organism evidence="3 4">
    <name type="scientific">Armillaria borealis</name>
    <dbReference type="NCBI Taxonomy" id="47425"/>
    <lineage>
        <taxon>Eukaryota</taxon>
        <taxon>Fungi</taxon>
        <taxon>Dikarya</taxon>
        <taxon>Basidiomycota</taxon>
        <taxon>Agaricomycotina</taxon>
        <taxon>Agaricomycetes</taxon>
        <taxon>Agaricomycetidae</taxon>
        <taxon>Agaricales</taxon>
        <taxon>Marasmiineae</taxon>
        <taxon>Physalacriaceae</taxon>
        <taxon>Armillaria</taxon>
    </lineage>
</organism>
<evidence type="ECO:0000313" key="4">
    <source>
        <dbReference type="Proteomes" id="UP001175226"/>
    </source>
</evidence>
<feature type="chain" id="PRO_5041388021" description="Secreted protein" evidence="2">
    <location>
        <begin position="28"/>
        <end position="95"/>
    </location>
</feature>
<feature type="compositionally biased region" description="Basic residues" evidence="1">
    <location>
        <begin position="55"/>
        <end position="64"/>
    </location>
</feature>
<evidence type="ECO:0008006" key="5">
    <source>
        <dbReference type="Google" id="ProtNLM"/>
    </source>
</evidence>
<name>A0AA39JAZ3_9AGAR</name>
<keyword evidence="4" id="KW-1185">Reference proteome</keyword>
<sequence>MQVSRLSARKTSLSLIVFGALCAVKHGSLGTLSIPRYRVTVSFTGSSGSPMTHSSHLRRRRNSVRRASSSERQRITKGRKYLWHVRVNEEPGMLV</sequence>
<gene>
    <name evidence="3" type="ORF">EV421DRAFT_1822564</name>
</gene>
<reference evidence="3" key="1">
    <citation type="submission" date="2023-06" db="EMBL/GenBank/DDBJ databases">
        <authorList>
            <consortium name="Lawrence Berkeley National Laboratory"/>
            <person name="Ahrendt S."/>
            <person name="Sahu N."/>
            <person name="Indic B."/>
            <person name="Wong-Bajracharya J."/>
            <person name="Merenyi Z."/>
            <person name="Ke H.-M."/>
            <person name="Monk M."/>
            <person name="Kocsube S."/>
            <person name="Drula E."/>
            <person name="Lipzen A."/>
            <person name="Balint B."/>
            <person name="Henrissat B."/>
            <person name="Andreopoulos B."/>
            <person name="Martin F.M."/>
            <person name="Harder C.B."/>
            <person name="Rigling D."/>
            <person name="Ford K.L."/>
            <person name="Foster G.D."/>
            <person name="Pangilinan J."/>
            <person name="Papanicolaou A."/>
            <person name="Barry K."/>
            <person name="LaButti K."/>
            <person name="Viragh M."/>
            <person name="Koriabine M."/>
            <person name="Yan M."/>
            <person name="Riley R."/>
            <person name="Champramary S."/>
            <person name="Plett K.L."/>
            <person name="Tsai I.J."/>
            <person name="Slot J."/>
            <person name="Sipos G."/>
            <person name="Plett J."/>
            <person name="Nagy L.G."/>
            <person name="Grigoriev I.V."/>
        </authorList>
    </citation>
    <scope>NUCLEOTIDE SEQUENCE</scope>
    <source>
        <strain evidence="3">FPL87.14</strain>
    </source>
</reference>
<accession>A0AA39JAZ3</accession>
<evidence type="ECO:0000256" key="1">
    <source>
        <dbReference type="SAM" id="MobiDB-lite"/>
    </source>
</evidence>
<dbReference type="AlphaFoldDB" id="A0AA39JAZ3"/>
<keyword evidence="2" id="KW-0732">Signal</keyword>
<comment type="caution">
    <text evidence="3">The sequence shown here is derived from an EMBL/GenBank/DDBJ whole genome shotgun (WGS) entry which is preliminary data.</text>
</comment>
<dbReference type="EMBL" id="JAUEPT010000040">
    <property type="protein sequence ID" value="KAK0438989.1"/>
    <property type="molecule type" value="Genomic_DNA"/>
</dbReference>
<feature type="signal peptide" evidence="2">
    <location>
        <begin position="1"/>
        <end position="27"/>
    </location>
</feature>
<dbReference type="Proteomes" id="UP001175226">
    <property type="component" value="Unassembled WGS sequence"/>
</dbReference>
<evidence type="ECO:0000313" key="3">
    <source>
        <dbReference type="EMBL" id="KAK0438989.1"/>
    </source>
</evidence>
<evidence type="ECO:0000256" key="2">
    <source>
        <dbReference type="SAM" id="SignalP"/>
    </source>
</evidence>
<protein>
    <recommendedName>
        <fullName evidence="5">Secreted protein</fullName>
    </recommendedName>
</protein>